<accession>A0ACC2NBK7</accession>
<proteinExistence type="predicted"/>
<evidence type="ECO:0000313" key="1">
    <source>
        <dbReference type="EMBL" id="KAJ8668451.1"/>
    </source>
</evidence>
<reference evidence="1" key="1">
    <citation type="submission" date="2023-04" db="EMBL/GenBank/DDBJ databases">
        <title>A chromosome-level genome assembly of the parasitoid wasp Eretmocerus hayati.</title>
        <authorList>
            <person name="Zhong Y."/>
            <person name="Liu S."/>
            <person name="Liu Y."/>
        </authorList>
    </citation>
    <scope>NUCLEOTIDE SEQUENCE</scope>
    <source>
        <strain evidence="1">ZJU_SS_LIU_2023</strain>
    </source>
</reference>
<organism evidence="1 2">
    <name type="scientific">Eretmocerus hayati</name>
    <dbReference type="NCBI Taxonomy" id="131215"/>
    <lineage>
        <taxon>Eukaryota</taxon>
        <taxon>Metazoa</taxon>
        <taxon>Ecdysozoa</taxon>
        <taxon>Arthropoda</taxon>
        <taxon>Hexapoda</taxon>
        <taxon>Insecta</taxon>
        <taxon>Pterygota</taxon>
        <taxon>Neoptera</taxon>
        <taxon>Endopterygota</taxon>
        <taxon>Hymenoptera</taxon>
        <taxon>Apocrita</taxon>
        <taxon>Proctotrupomorpha</taxon>
        <taxon>Chalcidoidea</taxon>
        <taxon>Aphelinidae</taxon>
        <taxon>Aphelininae</taxon>
        <taxon>Eretmocerus</taxon>
    </lineage>
</organism>
<name>A0ACC2NBK7_9HYME</name>
<dbReference type="Proteomes" id="UP001239111">
    <property type="component" value="Chromosome 4"/>
</dbReference>
<protein>
    <submittedName>
        <fullName evidence="1">Uncharacterized protein</fullName>
    </submittedName>
</protein>
<keyword evidence="2" id="KW-1185">Reference proteome</keyword>
<comment type="caution">
    <text evidence="1">The sequence shown here is derived from an EMBL/GenBank/DDBJ whole genome shotgun (WGS) entry which is preliminary data.</text>
</comment>
<gene>
    <name evidence="1" type="ORF">QAD02_010114</name>
</gene>
<sequence>MPTDMQDNPLKSEALLVKDSKLVDPKNFPFVVTVRCTSGCFYPNFGFIPMSDFSHGVLVTLKHVLTLSHGIHPYPNREIQVTLSSGESIWITEDGIGLTYNGWAQSMKYQIFKQDEDVVILTLPRRLSPQEVQPVGFPKRVCQFRGMNVMSVARGETDNGVILNNLYRVSLKRLKKNDCTRNYDSRRTQDVTTGKIFCTSQPPEMRIVSIL</sequence>
<dbReference type="EMBL" id="CM056744">
    <property type="protein sequence ID" value="KAJ8668451.1"/>
    <property type="molecule type" value="Genomic_DNA"/>
</dbReference>
<evidence type="ECO:0000313" key="2">
    <source>
        <dbReference type="Proteomes" id="UP001239111"/>
    </source>
</evidence>